<feature type="chain" id="PRO_5002081627" evidence="1">
    <location>
        <begin position="22"/>
        <end position="159"/>
    </location>
</feature>
<organism evidence="2 3">
    <name type="scientific">Oesophagostomum dentatum</name>
    <name type="common">Nodular worm</name>
    <dbReference type="NCBI Taxonomy" id="61180"/>
    <lineage>
        <taxon>Eukaryota</taxon>
        <taxon>Metazoa</taxon>
        <taxon>Ecdysozoa</taxon>
        <taxon>Nematoda</taxon>
        <taxon>Chromadorea</taxon>
        <taxon>Rhabditida</taxon>
        <taxon>Rhabditina</taxon>
        <taxon>Rhabditomorpha</taxon>
        <taxon>Strongyloidea</taxon>
        <taxon>Strongylidae</taxon>
        <taxon>Oesophagostomum</taxon>
    </lineage>
</organism>
<gene>
    <name evidence="2" type="ORF">OESDEN_16430</name>
</gene>
<proteinExistence type="predicted"/>
<keyword evidence="3" id="KW-1185">Reference proteome</keyword>
<evidence type="ECO:0000313" key="3">
    <source>
        <dbReference type="Proteomes" id="UP000053660"/>
    </source>
</evidence>
<protein>
    <submittedName>
        <fullName evidence="2">Uncharacterized protein</fullName>
    </submittedName>
</protein>
<reference evidence="2 3" key="1">
    <citation type="submission" date="2014-03" db="EMBL/GenBank/DDBJ databases">
        <title>Draft genome of the hookworm Oesophagostomum dentatum.</title>
        <authorList>
            <person name="Mitreva M."/>
        </authorList>
    </citation>
    <scope>NUCLEOTIDE SEQUENCE [LARGE SCALE GENOMIC DNA]</scope>
    <source>
        <strain evidence="2 3">OD-Hann</strain>
    </source>
</reference>
<accession>A0A0B1SKW1</accession>
<evidence type="ECO:0000256" key="1">
    <source>
        <dbReference type="SAM" id="SignalP"/>
    </source>
</evidence>
<dbReference type="AlphaFoldDB" id="A0A0B1SKW1"/>
<dbReference type="EMBL" id="KN571398">
    <property type="protein sequence ID" value="KHJ83865.1"/>
    <property type="molecule type" value="Genomic_DNA"/>
</dbReference>
<dbReference type="Proteomes" id="UP000053660">
    <property type="component" value="Unassembled WGS sequence"/>
</dbReference>
<dbReference type="Pfam" id="PF17619">
    <property type="entry name" value="SCVP"/>
    <property type="match status" value="1"/>
</dbReference>
<dbReference type="InterPro" id="IPR035126">
    <property type="entry name" value="SCVP"/>
</dbReference>
<name>A0A0B1SKW1_OESDE</name>
<keyword evidence="1" id="KW-0732">Signal</keyword>
<feature type="signal peptide" evidence="1">
    <location>
        <begin position="1"/>
        <end position="21"/>
    </location>
</feature>
<evidence type="ECO:0000313" key="2">
    <source>
        <dbReference type="EMBL" id="KHJ83865.1"/>
    </source>
</evidence>
<sequence length="159" mass="18245">MSSTSIFCDILLFLVLGKANASAWDLIEVNLVSEHYKDNADHSPLSDFEGLFDEFADSQDIPYIKRNLRVLEVRLSGWPTAKYGIRNTKCEEFRQFLSGVKAQKYHLRYASVKCGPMTFYYCMTYSCNPCDFQETSRANTTEYGYSLTTSWSTNSSKKK</sequence>